<dbReference type="OrthoDB" id="5865411at2759"/>
<organism evidence="1 2">
    <name type="scientific">Necator americanus</name>
    <name type="common">Human hookworm</name>
    <dbReference type="NCBI Taxonomy" id="51031"/>
    <lineage>
        <taxon>Eukaryota</taxon>
        <taxon>Metazoa</taxon>
        <taxon>Ecdysozoa</taxon>
        <taxon>Nematoda</taxon>
        <taxon>Chromadorea</taxon>
        <taxon>Rhabditida</taxon>
        <taxon>Rhabditina</taxon>
        <taxon>Rhabditomorpha</taxon>
        <taxon>Strongyloidea</taxon>
        <taxon>Ancylostomatidae</taxon>
        <taxon>Bunostominae</taxon>
        <taxon>Necator</taxon>
    </lineage>
</organism>
<reference evidence="2" key="1">
    <citation type="journal article" date="2014" name="Nat. Genet.">
        <title>Genome of the human hookworm Necator americanus.</title>
        <authorList>
            <person name="Tang Y.T."/>
            <person name="Gao X."/>
            <person name="Rosa B.A."/>
            <person name="Abubucker S."/>
            <person name="Hallsworth-Pepin K."/>
            <person name="Martin J."/>
            <person name="Tyagi R."/>
            <person name="Heizer E."/>
            <person name="Zhang X."/>
            <person name="Bhonagiri-Palsikar V."/>
            <person name="Minx P."/>
            <person name="Warren W.C."/>
            <person name="Wang Q."/>
            <person name="Zhan B."/>
            <person name="Hotez P.J."/>
            <person name="Sternberg P.W."/>
            <person name="Dougall A."/>
            <person name="Gaze S.T."/>
            <person name="Mulvenna J."/>
            <person name="Sotillo J."/>
            <person name="Ranganathan S."/>
            <person name="Rabelo E.M."/>
            <person name="Wilson R.K."/>
            <person name="Felgner P.L."/>
            <person name="Bethony J."/>
            <person name="Hawdon J.M."/>
            <person name="Gasser R.B."/>
            <person name="Loukas A."/>
            <person name="Mitreva M."/>
        </authorList>
    </citation>
    <scope>NUCLEOTIDE SEQUENCE [LARGE SCALE GENOMIC DNA]</scope>
</reference>
<evidence type="ECO:0000313" key="1">
    <source>
        <dbReference type="EMBL" id="ETN76377.1"/>
    </source>
</evidence>
<protein>
    <submittedName>
        <fullName evidence="1">Uncharacterized protein</fullName>
    </submittedName>
</protein>
<dbReference type="KEGG" id="nai:NECAME_11731"/>
<sequence>MALLKERVELGDVRLTLLNLLASEGTPHYHFIPLMIETAEKAIAALDKKDMIVYAMHKAALEVGCAQLETIMRASNPIDPSNQLATLATAMGISPTPFTSLLQNSTATSLNSNLLAADAATREQLTAPYSLPPAVSMEFQGYTERDISSFLL</sequence>
<dbReference type="AlphaFoldDB" id="W2T5Y2"/>
<keyword evidence="2" id="KW-1185">Reference proteome</keyword>
<accession>W2T5Y2</accession>
<proteinExistence type="predicted"/>
<dbReference type="Proteomes" id="UP000053676">
    <property type="component" value="Unassembled WGS sequence"/>
</dbReference>
<name>W2T5Y2_NECAM</name>
<dbReference type="EMBL" id="KI660232">
    <property type="protein sequence ID" value="ETN76377.1"/>
    <property type="molecule type" value="Genomic_DNA"/>
</dbReference>
<evidence type="ECO:0000313" key="2">
    <source>
        <dbReference type="Proteomes" id="UP000053676"/>
    </source>
</evidence>
<gene>
    <name evidence="1" type="ORF">NECAME_11731</name>
</gene>